<dbReference type="AlphaFoldDB" id="A0A0C9WR50"/>
<dbReference type="HOGENOM" id="CLU_2085223_0_0_1"/>
<protein>
    <submittedName>
        <fullName evidence="2">Uncharacterized protein</fullName>
    </submittedName>
</protein>
<feature type="compositionally biased region" description="Polar residues" evidence="1">
    <location>
        <begin position="42"/>
        <end position="56"/>
    </location>
</feature>
<reference evidence="2 3" key="1">
    <citation type="submission" date="2014-04" db="EMBL/GenBank/DDBJ databases">
        <authorList>
            <consortium name="DOE Joint Genome Institute"/>
            <person name="Kuo A."/>
            <person name="Kohler A."/>
            <person name="Nagy L.G."/>
            <person name="Floudas D."/>
            <person name="Copeland A."/>
            <person name="Barry K.W."/>
            <person name="Cichocki N."/>
            <person name="Veneault-Fourrey C."/>
            <person name="LaButti K."/>
            <person name="Lindquist E.A."/>
            <person name="Lipzen A."/>
            <person name="Lundell T."/>
            <person name="Morin E."/>
            <person name="Murat C."/>
            <person name="Sun H."/>
            <person name="Tunlid A."/>
            <person name="Henrissat B."/>
            <person name="Grigoriev I.V."/>
            <person name="Hibbett D.S."/>
            <person name="Martin F."/>
            <person name="Nordberg H.P."/>
            <person name="Cantor M.N."/>
            <person name="Hua S.X."/>
        </authorList>
    </citation>
    <scope>NUCLEOTIDE SEQUENCE [LARGE SCALE GENOMIC DNA]</scope>
    <source>
        <strain evidence="2 3">LaAM-08-1</strain>
    </source>
</reference>
<evidence type="ECO:0000256" key="1">
    <source>
        <dbReference type="SAM" id="MobiDB-lite"/>
    </source>
</evidence>
<proteinExistence type="predicted"/>
<sequence>MPNMQLASILIERCAYPLVLAKSTSVTVNGGDRRREGRRGQASDNSRFLKQTTGSAIPTPRHPERAAPSEQVLGAEFSRWRSGVAPSCSTESSPSFDYGLKLTFPKDLTRLTVSDDR</sequence>
<organism evidence="2 3">
    <name type="scientific">Laccaria amethystina LaAM-08-1</name>
    <dbReference type="NCBI Taxonomy" id="1095629"/>
    <lineage>
        <taxon>Eukaryota</taxon>
        <taxon>Fungi</taxon>
        <taxon>Dikarya</taxon>
        <taxon>Basidiomycota</taxon>
        <taxon>Agaricomycotina</taxon>
        <taxon>Agaricomycetes</taxon>
        <taxon>Agaricomycetidae</taxon>
        <taxon>Agaricales</taxon>
        <taxon>Agaricineae</taxon>
        <taxon>Hydnangiaceae</taxon>
        <taxon>Laccaria</taxon>
    </lineage>
</organism>
<dbReference type="EMBL" id="KN839221">
    <property type="protein sequence ID" value="KIJ90303.1"/>
    <property type="molecule type" value="Genomic_DNA"/>
</dbReference>
<dbReference type="Proteomes" id="UP000054477">
    <property type="component" value="Unassembled WGS sequence"/>
</dbReference>
<keyword evidence="3" id="KW-1185">Reference proteome</keyword>
<evidence type="ECO:0000313" key="3">
    <source>
        <dbReference type="Proteomes" id="UP000054477"/>
    </source>
</evidence>
<feature type="region of interest" description="Disordered" evidence="1">
    <location>
        <begin position="26"/>
        <end position="70"/>
    </location>
</feature>
<feature type="compositionally biased region" description="Basic and acidic residues" evidence="1">
    <location>
        <begin position="31"/>
        <end position="41"/>
    </location>
</feature>
<name>A0A0C9WR50_9AGAR</name>
<accession>A0A0C9WR50</accession>
<reference evidence="3" key="2">
    <citation type="submission" date="2015-01" db="EMBL/GenBank/DDBJ databases">
        <title>Evolutionary Origins and Diversification of the Mycorrhizal Mutualists.</title>
        <authorList>
            <consortium name="DOE Joint Genome Institute"/>
            <consortium name="Mycorrhizal Genomics Consortium"/>
            <person name="Kohler A."/>
            <person name="Kuo A."/>
            <person name="Nagy L.G."/>
            <person name="Floudas D."/>
            <person name="Copeland A."/>
            <person name="Barry K.W."/>
            <person name="Cichocki N."/>
            <person name="Veneault-Fourrey C."/>
            <person name="LaButti K."/>
            <person name="Lindquist E.A."/>
            <person name="Lipzen A."/>
            <person name="Lundell T."/>
            <person name="Morin E."/>
            <person name="Murat C."/>
            <person name="Riley R."/>
            <person name="Ohm R."/>
            <person name="Sun H."/>
            <person name="Tunlid A."/>
            <person name="Henrissat B."/>
            <person name="Grigoriev I.V."/>
            <person name="Hibbett D.S."/>
            <person name="Martin F."/>
        </authorList>
    </citation>
    <scope>NUCLEOTIDE SEQUENCE [LARGE SCALE GENOMIC DNA]</scope>
    <source>
        <strain evidence="3">LaAM-08-1</strain>
    </source>
</reference>
<gene>
    <name evidence="2" type="ORF">K443DRAFT_686853</name>
</gene>
<evidence type="ECO:0000313" key="2">
    <source>
        <dbReference type="EMBL" id="KIJ90303.1"/>
    </source>
</evidence>